<dbReference type="InterPro" id="IPR050330">
    <property type="entry name" value="Bact_OuterMem_StrucFunc"/>
</dbReference>
<dbReference type="InterPro" id="IPR036737">
    <property type="entry name" value="OmpA-like_sf"/>
</dbReference>
<dbReference type="Gene3D" id="3.30.1330.60">
    <property type="entry name" value="OmpA-like domain"/>
    <property type="match status" value="1"/>
</dbReference>
<keyword evidence="2 4" id="KW-0472">Membrane</keyword>
<keyword evidence="5" id="KW-0812">Transmembrane</keyword>
<keyword evidence="5" id="KW-1133">Transmembrane helix</keyword>
<feature type="transmembrane region" description="Helical" evidence="5">
    <location>
        <begin position="7"/>
        <end position="26"/>
    </location>
</feature>
<dbReference type="AlphaFoldDB" id="A0A484HIR4"/>
<gene>
    <name evidence="7" type="ORF">EPICR_30300</name>
</gene>
<feature type="domain" description="OmpA-like" evidence="6">
    <location>
        <begin position="97"/>
        <end position="214"/>
    </location>
</feature>
<evidence type="ECO:0000256" key="5">
    <source>
        <dbReference type="SAM" id="Phobius"/>
    </source>
</evidence>
<dbReference type="PROSITE" id="PS51123">
    <property type="entry name" value="OMPA_2"/>
    <property type="match status" value="1"/>
</dbReference>
<dbReference type="PRINTS" id="PR01021">
    <property type="entry name" value="OMPADOMAIN"/>
</dbReference>
<accession>A0A484HIR4</accession>
<evidence type="ECO:0000256" key="1">
    <source>
        <dbReference type="ARBA" id="ARBA00004442"/>
    </source>
</evidence>
<name>A0A484HIR4_9BACT</name>
<comment type="subcellular location">
    <subcellularLocation>
        <location evidence="1">Cell outer membrane</location>
    </subcellularLocation>
</comment>
<dbReference type="InterPro" id="IPR006664">
    <property type="entry name" value="OMP_bac"/>
</dbReference>
<dbReference type="GO" id="GO:0009279">
    <property type="term" value="C:cell outer membrane"/>
    <property type="evidence" value="ECO:0007669"/>
    <property type="project" value="UniProtKB-SubCell"/>
</dbReference>
<evidence type="ECO:0000313" key="7">
    <source>
        <dbReference type="EMBL" id="VEN74363.1"/>
    </source>
</evidence>
<dbReference type="PANTHER" id="PTHR30329:SF21">
    <property type="entry name" value="LIPOPROTEIN YIAD-RELATED"/>
    <property type="match status" value="1"/>
</dbReference>
<dbReference type="SUPFAM" id="SSF103647">
    <property type="entry name" value="TSP type-3 repeat"/>
    <property type="match status" value="1"/>
</dbReference>
<dbReference type="PROSITE" id="PS51257">
    <property type="entry name" value="PROKAR_LIPOPROTEIN"/>
    <property type="match status" value="1"/>
</dbReference>
<dbReference type="SUPFAM" id="SSF103088">
    <property type="entry name" value="OmpA-like"/>
    <property type="match status" value="1"/>
</dbReference>
<evidence type="ECO:0000256" key="3">
    <source>
        <dbReference type="ARBA" id="ARBA00023237"/>
    </source>
</evidence>
<evidence type="ECO:0000259" key="6">
    <source>
        <dbReference type="PROSITE" id="PS51123"/>
    </source>
</evidence>
<dbReference type="EMBL" id="CAACVI010000023">
    <property type="protein sequence ID" value="VEN74363.1"/>
    <property type="molecule type" value="Genomic_DNA"/>
</dbReference>
<reference evidence="7" key="1">
    <citation type="submission" date="2019-01" db="EMBL/GenBank/DDBJ databases">
        <authorList>
            <consortium name="Genoscope - CEA"/>
            <person name="William W."/>
        </authorList>
    </citation>
    <scope>NUCLEOTIDE SEQUENCE</scope>
    <source>
        <strain evidence="7">CR-1</strain>
    </source>
</reference>
<dbReference type="GO" id="GO:0005509">
    <property type="term" value="F:calcium ion binding"/>
    <property type="evidence" value="ECO:0007669"/>
    <property type="project" value="InterPro"/>
</dbReference>
<dbReference type="InterPro" id="IPR006665">
    <property type="entry name" value="OmpA-like"/>
</dbReference>
<dbReference type="InterPro" id="IPR028974">
    <property type="entry name" value="TSP_type-3_rpt"/>
</dbReference>
<protein>
    <recommendedName>
        <fullName evidence="6">OmpA-like domain-containing protein</fullName>
    </recommendedName>
</protein>
<evidence type="ECO:0000256" key="4">
    <source>
        <dbReference type="PROSITE-ProRule" id="PRU00473"/>
    </source>
</evidence>
<proteinExistence type="predicted"/>
<dbReference type="PANTHER" id="PTHR30329">
    <property type="entry name" value="STATOR ELEMENT OF FLAGELLAR MOTOR COMPLEX"/>
    <property type="match status" value="1"/>
</dbReference>
<evidence type="ECO:0000256" key="2">
    <source>
        <dbReference type="ARBA" id="ARBA00023136"/>
    </source>
</evidence>
<keyword evidence="3" id="KW-0998">Cell outer membrane</keyword>
<sequence>MENIKKYLKLYGLVGVIFVVGIWGVGCAMEEKTRVKYDPRPCKRPIMITPPVTATYTVCPMIVTPPVTAVYTVRDSDGDCVPDSKDRCPRTPFRAVIDARGCQKKFVIYFESDRWGFTPAARSILDSLVVLLKNDPEIEVAAHGHADSSASRAHNLRLSKRRANAAKQYLVSAGIPLSRVRHAYFGIDQPAAPNETKQGRAKNRRVNITLFRGGKSGEEMSAPCQSQLRKPGWQTPVTTKNWHLSSEELRLPGAPYSLEGLTFEQIVTDPAIQVRGDETSCGDCHDWASNISKIDYCGRIADFLTTDQDGEGEKPAILKNLFKDWKERDCPD</sequence>
<dbReference type="Pfam" id="PF00691">
    <property type="entry name" value="OmpA"/>
    <property type="match status" value="1"/>
</dbReference>
<organism evidence="7">
    <name type="scientific">uncultured Desulfobacteraceae bacterium</name>
    <dbReference type="NCBI Taxonomy" id="218296"/>
    <lineage>
        <taxon>Bacteria</taxon>
        <taxon>Pseudomonadati</taxon>
        <taxon>Thermodesulfobacteriota</taxon>
        <taxon>Desulfobacteria</taxon>
        <taxon>Desulfobacterales</taxon>
        <taxon>Desulfobacteraceae</taxon>
        <taxon>environmental samples</taxon>
    </lineage>
</organism>
<dbReference type="CDD" id="cd07185">
    <property type="entry name" value="OmpA_C-like"/>
    <property type="match status" value="1"/>
</dbReference>